<dbReference type="GO" id="GO:0046872">
    <property type="term" value="F:metal ion binding"/>
    <property type="evidence" value="ECO:0007669"/>
    <property type="project" value="UniProtKB-KW"/>
</dbReference>
<sequence length="419" mass="46230">MTSLLIEGKIHNGHRIFEGFILIEDGFITKTGLSYQHVKAGDKIKLANHQIALPGLIDMHVHMRDFQLSYKEDFQTGTRAAAKGGFTVVADMPNTKPPVNTVNSLIERDRVARSKAVVDYGLYYGVSNELNDTVKKLVLGFKVYSHEDYYSPLKDLTLKTIKYASLNSMPVLVHAENPRLFENEVRPPSAEESAIRDFAFLSRSYSFHLHITHLSSAQGVQAVKEAKQLSTSITADTCPHYLLLSDEDYAKLGPIARVYPPLRSKQDREMVLKALAEQVIDAVSSDHAPHTLDEKLSSKPPGGFPGLETTLPLMTTLVSKGVLSLDQLVHLLAVNPSKILKLRKHGFLAEGFVGNVTIVDLSEEWAIRSSEFESKAKYSPFDGFHVKGKAIATIVRGSVVMERGEVKVSGGGANVKSYN</sequence>
<keyword evidence="3" id="KW-0378">Hydrolase</keyword>
<dbReference type="GO" id="GO:0006145">
    <property type="term" value="P:purine nucleobase catabolic process"/>
    <property type="evidence" value="ECO:0007669"/>
    <property type="project" value="TreeGrafter"/>
</dbReference>
<dbReference type="InterPro" id="IPR011059">
    <property type="entry name" value="Metal-dep_hydrolase_composite"/>
</dbReference>
<name>A0A497EVG0_9CREN</name>
<dbReference type="InterPro" id="IPR032466">
    <property type="entry name" value="Metal_Hydrolase"/>
</dbReference>
<dbReference type="InterPro" id="IPR002195">
    <property type="entry name" value="Dihydroorotase_CS"/>
</dbReference>
<dbReference type="SUPFAM" id="SSF51338">
    <property type="entry name" value="Composite domain of metallo-dependent hydrolases"/>
    <property type="match status" value="1"/>
</dbReference>
<protein>
    <recommendedName>
        <fullName evidence="4">Amidohydrolase-related domain-containing protein</fullName>
    </recommendedName>
</protein>
<evidence type="ECO:0000259" key="4">
    <source>
        <dbReference type="Pfam" id="PF01979"/>
    </source>
</evidence>
<reference evidence="5 6" key="1">
    <citation type="submission" date="2018-06" db="EMBL/GenBank/DDBJ databases">
        <title>Extensive metabolic versatility and redundancy in microbially diverse, dynamic hydrothermal sediments.</title>
        <authorList>
            <person name="Dombrowski N."/>
            <person name="Teske A."/>
            <person name="Baker B.J."/>
        </authorList>
    </citation>
    <scope>NUCLEOTIDE SEQUENCE [LARGE SCALE GENOMIC DNA]</scope>
    <source>
        <strain evidence="5">B34_G17</strain>
    </source>
</reference>
<dbReference type="NCBIfam" id="TIGR00857">
    <property type="entry name" value="pyrC_multi"/>
    <property type="match status" value="1"/>
</dbReference>
<evidence type="ECO:0000256" key="3">
    <source>
        <dbReference type="ARBA" id="ARBA00022801"/>
    </source>
</evidence>
<dbReference type="EMBL" id="QMQX01000132">
    <property type="protein sequence ID" value="RLE51099.1"/>
    <property type="molecule type" value="Genomic_DNA"/>
</dbReference>
<dbReference type="SUPFAM" id="SSF51556">
    <property type="entry name" value="Metallo-dependent hydrolases"/>
    <property type="match status" value="1"/>
</dbReference>
<evidence type="ECO:0000313" key="5">
    <source>
        <dbReference type="EMBL" id="RLE51099.1"/>
    </source>
</evidence>
<evidence type="ECO:0000256" key="2">
    <source>
        <dbReference type="ARBA" id="ARBA00022723"/>
    </source>
</evidence>
<feature type="domain" description="Amidohydrolase-related" evidence="4">
    <location>
        <begin position="51"/>
        <end position="400"/>
    </location>
</feature>
<dbReference type="PANTHER" id="PTHR43668">
    <property type="entry name" value="ALLANTOINASE"/>
    <property type="match status" value="1"/>
</dbReference>
<dbReference type="Gene3D" id="3.20.20.140">
    <property type="entry name" value="Metal-dependent hydrolases"/>
    <property type="match status" value="1"/>
</dbReference>
<dbReference type="Pfam" id="PF01979">
    <property type="entry name" value="Amidohydro_1"/>
    <property type="match status" value="1"/>
</dbReference>
<evidence type="ECO:0000313" key="6">
    <source>
        <dbReference type="Proteomes" id="UP000272051"/>
    </source>
</evidence>
<dbReference type="Proteomes" id="UP000272051">
    <property type="component" value="Unassembled WGS sequence"/>
</dbReference>
<dbReference type="InterPro" id="IPR050138">
    <property type="entry name" value="DHOase/Allantoinase_Hydrolase"/>
</dbReference>
<comment type="caution">
    <text evidence="5">The sequence shown here is derived from an EMBL/GenBank/DDBJ whole genome shotgun (WGS) entry which is preliminary data.</text>
</comment>
<dbReference type="GO" id="GO:0005737">
    <property type="term" value="C:cytoplasm"/>
    <property type="evidence" value="ECO:0007669"/>
    <property type="project" value="TreeGrafter"/>
</dbReference>
<keyword evidence="2" id="KW-0479">Metal-binding</keyword>
<dbReference type="InterPro" id="IPR006680">
    <property type="entry name" value="Amidohydro-rel"/>
</dbReference>
<evidence type="ECO:0000256" key="1">
    <source>
        <dbReference type="ARBA" id="ARBA00001947"/>
    </source>
</evidence>
<comment type="cofactor">
    <cofactor evidence="1">
        <name>Zn(2+)</name>
        <dbReference type="ChEBI" id="CHEBI:29105"/>
    </cofactor>
</comment>
<accession>A0A497EVG0</accession>
<dbReference type="GO" id="GO:0004038">
    <property type="term" value="F:allantoinase activity"/>
    <property type="evidence" value="ECO:0007669"/>
    <property type="project" value="TreeGrafter"/>
</dbReference>
<dbReference type="AlphaFoldDB" id="A0A497EVG0"/>
<organism evidence="5 6">
    <name type="scientific">Thermoproteota archaeon</name>
    <dbReference type="NCBI Taxonomy" id="2056631"/>
    <lineage>
        <taxon>Archaea</taxon>
        <taxon>Thermoproteota</taxon>
    </lineage>
</organism>
<dbReference type="PROSITE" id="PS00483">
    <property type="entry name" value="DIHYDROOROTASE_2"/>
    <property type="match status" value="1"/>
</dbReference>
<proteinExistence type="predicted"/>
<dbReference type="PANTHER" id="PTHR43668:SF2">
    <property type="entry name" value="ALLANTOINASE"/>
    <property type="match status" value="1"/>
</dbReference>
<gene>
    <name evidence="5" type="ORF">DRJ33_06520</name>
</gene>